<feature type="region of interest" description="Disordered" evidence="1">
    <location>
        <begin position="1"/>
        <end position="53"/>
    </location>
</feature>
<name>A0A6L6J160_9RHOB</name>
<feature type="compositionally biased region" description="Basic and acidic residues" evidence="1">
    <location>
        <begin position="22"/>
        <end position="38"/>
    </location>
</feature>
<proteinExistence type="predicted"/>
<evidence type="ECO:0000256" key="1">
    <source>
        <dbReference type="SAM" id="MobiDB-lite"/>
    </source>
</evidence>
<dbReference type="EMBL" id="WMII01000007">
    <property type="protein sequence ID" value="MTH64407.1"/>
    <property type="molecule type" value="Genomic_DNA"/>
</dbReference>
<evidence type="ECO:0000313" key="3">
    <source>
        <dbReference type="Proteomes" id="UP000478740"/>
    </source>
</evidence>
<comment type="caution">
    <text evidence="2">The sequence shown here is derived from an EMBL/GenBank/DDBJ whole genome shotgun (WGS) entry which is preliminary data.</text>
</comment>
<dbReference type="AlphaFoldDB" id="A0A6L6J160"/>
<keyword evidence="3" id="KW-1185">Reference proteome</keyword>
<protein>
    <submittedName>
        <fullName evidence="2">Uncharacterized protein</fullName>
    </submittedName>
</protein>
<gene>
    <name evidence="2" type="ORF">GL284_08990</name>
</gene>
<dbReference type="Proteomes" id="UP000478740">
    <property type="component" value="Unassembled WGS sequence"/>
</dbReference>
<accession>A0A6L6J160</accession>
<sequence length="53" mass="5880">MRSFFGNLTATNWSGSYGKKPSTHEKPDNPSDPFKKALTEATRAMAEDHEPTP</sequence>
<reference evidence="2 3" key="1">
    <citation type="submission" date="2019-11" db="EMBL/GenBank/DDBJ databases">
        <authorList>
            <person name="Dong K."/>
        </authorList>
    </citation>
    <scope>NUCLEOTIDE SEQUENCE [LARGE SCALE GENOMIC DNA]</scope>
    <source>
        <strain evidence="2 3">DK608</strain>
    </source>
</reference>
<organism evidence="2 3">
    <name type="scientific">Paracoccus shanxieyensis</name>
    <dbReference type="NCBI Taxonomy" id="2675752"/>
    <lineage>
        <taxon>Bacteria</taxon>
        <taxon>Pseudomonadati</taxon>
        <taxon>Pseudomonadota</taxon>
        <taxon>Alphaproteobacteria</taxon>
        <taxon>Rhodobacterales</taxon>
        <taxon>Paracoccaceae</taxon>
        <taxon>Paracoccus</taxon>
    </lineage>
</organism>
<evidence type="ECO:0000313" key="2">
    <source>
        <dbReference type="EMBL" id="MTH64407.1"/>
    </source>
</evidence>
<feature type="compositionally biased region" description="Polar residues" evidence="1">
    <location>
        <begin position="1"/>
        <end position="15"/>
    </location>
</feature>